<keyword evidence="8" id="KW-0460">Magnesium</keyword>
<evidence type="ECO:0000256" key="9">
    <source>
        <dbReference type="ARBA" id="ARBA00023299"/>
    </source>
</evidence>
<evidence type="ECO:0000256" key="4">
    <source>
        <dbReference type="ARBA" id="ARBA00012640"/>
    </source>
</evidence>
<proteinExistence type="inferred from homology"/>
<dbReference type="InterPro" id="IPR036412">
    <property type="entry name" value="HAD-like_sf"/>
</dbReference>
<protein>
    <recommendedName>
        <fullName evidence="4">phosphoserine phosphatase</fullName>
        <ecNumber evidence="4">3.1.3.3</ecNumber>
    </recommendedName>
    <alternativeName>
        <fullName evidence="10">O-phosphoserine phosphohydrolase</fullName>
    </alternativeName>
</protein>
<dbReference type="SFLD" id="SFLDS00003">
    <property type="entry name" value="Haloacid_Dehalogenase"/>
    <property type="match status" value="1"/>
</dbReference>
<dbReference type="GO" id="GO:0005737">
    <property type="term" value="C:cytoplasm"/>
    <property type="evidence" value="ECO:0007669"/>
    <property type="project" value="TreeGrafter"/>
</dbReference>
<dbReference type="InterPro" id="IPR004469">
    <property type="entry name" value="PSP"/>
</dbReference>
<dbReference type="AlphaFoldDB" id="A0A1J5PQX8"/>
<dbReference type="Pfam" id="PF00702">
    <property type="entry name" value="Hydrolase"/>
    <property type="match status" value="1"/>
</dbReference>
<dbReference type="GO" id="GO:0000287">
    <property type="term" value="F:magnesium ion binding"/>
    <property type="evidence" value="ECO:0007669"/>
    <property type="project" value="TreeGrafter"/>
</dbReference>
<comment type="caution">
    <text evidence="11">The sequence shown here is derived from an EMBL/GenBank/DDBJ whole genome shotgun (WGS) entry which is preliminary data.</text>
</comment>
<name>A0A1J5PQX8_9ZZZZ</name>
<dbReference type="InterPro" id="IPR023214">
    <property type="entry name" value="HAD_sf"/>
</dbReference>
<evidence type="ECO:0000313" key="11">
    <source>
        <dbReference type="EMBL" id="OIQ65989.1"/>
    </source>
</evidence>
<keyword evidence="6" id="KW-0479">Metal-binding</keyword>
<keyword evidence="9" id="KW-0718">Serine biosynthesis</keyword>
<keyword evidence="7 11" id="KW-0378">Hydrolase</keyword>
<dbReference type="Gene3D" id="3.40.50.1000">
    <property type="entry name" value="HAD superfamily/HAD-like"/>
    <property type="match status" value="1"/>
</dbReference>
<dbReference type="SFLD" id="SFLDG01137">
    <property type="entry name" value="C1.6.1:_Phosphoserine_Phosphat"/>
    <property type="match status" value="1"/>
</dbReference>
<evidence type="ECO:0000256" key="7">
    <source>
        <dbReference type="ARBA" id="ARBA00022801"/>
    </source>
</evidence>
<evidence type="ECO:0000256" key="8">
    <source>
        <dbReference type="ARBA" id="ARBA00022842"/>
    </source>
</evidence>
<sequence length="294" mass="31808">MYHLIIQRHTSPLSQDDLDQLCHIAAPISLEKFADDSGPNRGHNVARLRDIRAAGPGMRRALDAYCHQHHIDWAVVPAGLRLDDFKLLAMDMDSTLISIETVDEIGGLIGKKEDIAAITAAAMRGEIADYAESLRQRVALLAGVTRGQLDALYTEILRLNPGAETLLAAARTAGLNTLLVTGGFTEFTDRLQQLLNIDRVKANVLGMKDDVLDGTLVGSIVDGQAKKQAMLDYCAELNCDPGQVLVIGDGANDLPMMHAAGFSVAYHAKPKVREAATAAIDFSGLDSLLHWFDD</sequence>
<evidence type="ECO:0000256" key="5">
    <source>
        <dbReference type="ARBA" id="ARBA00022605"/>
    </source>
</evidence>
<keyword evidence="5" id="KW-0028">Amino-acid biosynthesis</keyword>
<dbReference type="PANTHER" id="PTHR43344">
    <property type="entry name" value="PHOSPHOSERINE PHOSPHATASE"/>
    <property type="match status" value="1"/>
</dbReference>
<evidence type="ECO:0000256" key="2">
    <source>
        <dbReference type="ARBA" id="ARBA00005135"/>
    </source>
</evidence>
<organism evidence="11">
    <name type="scientific">mine drainage metagenome</name>
    <dbReference type="NCBI Taxonomy" id="410659"/>
    <lineage>
        <taxon>unclassified sequences</taxon>
        <taxon>metagenomes</taxon>
        <taxon>ecological metagenomes</taxon>
    </lineage>
</organism>
<dbReference type="NCBIfam" id="TIGR00338">
    <property type="entry name" value="serB"/>
    <property type="match status" value="1"/>
</dbReference>
<comment type="cofactor">
    <cofactor evidence="1">
        <name>Mg(2+)</name>
        <dbReference type="ChEBI" id="CHEBI:18420"/>
    </cofactor>
</comment>
<dbReference type="SUPFAM" id="SSF56784">
    <property type="entry name" value="HAD-like"/>
    <property type="match status" value="1"/>
</dbReference>
<gene>
    <name evidence="11" type="primary">serB_13</name>
    <name evidence="11" type="ORF">GALL_524480</name>
</gene>
<accession>A0A1J5PQX8</accession>
<dbReference type="UniPathway" id="UPA00135">
    <property type="reaction ID" value="UER00198"/>
</dbReference>
<dbReference type="InterPro" id="IPR050582">
    <property type="entry name" value="HAD-like_SerB"/>
</dbReference>
<dbReference type="SFLD" id="SFLDF00029">
    <property type="entry name" value="phosphoserine_phosphatase"/>
    <property type="match status" value="1"/>
</dbReference>
<reference evidence="11" key="1">
    <citation type="submission" date="2016-10" db="EMBL/GenBank/DDBJ databases">
        <title>Sequence of Gallionella enrichment culture.</title>
        <authorList>
            <person name="Poehlein A."/>
            <person name="Muehling M."/>
            <person name="Daniel R."/>
        </authorList>
    </citation>
    <scope>NUCLEOTIDE SEQUENCE</scope>
</reference>
<comment type="similarity">
    <text evidence="3">Belongs to the HAD-like hydrolase superfamily. SerB family.</text>
</comment>
<evidence type="ECO:0000256" key="1">
    <source>
        <dbReference type="ARBA" id="ARBA00001946"/>
    </source>
</evidence>
<dbReference type="PANTHER" id="PTHR43344:SF2">
    <property type="entry name" value="PHOSPHOSERINE PHOSPHATASE"/>
    <property type="match status" value="1"/>
</dbReference>
<evidence type="ECO:0000256" key="10">
    <source>
        <dbReference type="ARBA" id="ARBA00031693"/>
    </source>
</evidence>
<dbReference type="SFLD" id="SFLDG01136">
    <property type="entry name" value="C1.6:_Phosphoserine_Phosphatas"/>
    <property type="match status" value="1"/>
</dbReference>
<evidence type="ECO:0000256" key="6">
    <source>
        <dbReference type="ARBA" id="ARBA00022723"/>
    </source>
</evidence>
<evidence type="ECO:0000256" key="3">
    <source>
        <dbReference type="ARBA" id="ARBA00009184"/>
    </source>
</evidence>
<dbReference type="GO" id="GO:0006564">
    <property type="term" value="P:L-serine biosynthetic process"/>
    <property type="evidence" value="ECO:0007669"/>
    <property type="project" value="UniProtKB-KW"/>
</dbReference>
<comment type="pathway">
    <text evidence="2">Amino-acid biosynthesis; L-serine biosynthesis; L-serine from 3-phospho-D-glycerate: step 3/3.</text>
</comment>
<dbReference type="NCBIfam" id="TIGR01488">
    <property type="entry name" value="HAD-SF-IB"/>
    <property type="match status" value="1"/>
</dbReference>
<dbReference type="EMBL" id="MLJW01006912">
    <property type="protein sequence ID" value="OIQ65989.1"/>
    <property type="molecule type" value="Genomic_DNA"/>
</dbReference>
<dbReference type="EC" id="3.1.3.3" evidence="4"/>
<dbReference type="GO" id="GO:0036424">
    <property type="term" value="F:L-phosphoserine phosphatase activity"/>
    <property type="evidence" value="ECO:0007669"/>
    <property type="project" value="InterPro"/>
</dbReference>